<keyword evidence="4" id="KW-0067">ATP-binding</keyword>
<evidence type="ECO:0000313" key="6">
    <source>
        <dbReference type="Proteomes" id="UP000015354"/>
    </source>
</evidence>
<keyword evidence="1" id="KW-0547">Nucleotide-binding</keyword>
<comment type="caution">
    <text evidence="5">The sequence shown here is derived from an EMBL/GenBank/DDBJ whole genome shotgun (WGS) entry which is preliminary data.</text>
</comment>
<keyword evidence="6" id="KW-1185">Reference proteome</keyword>
<dbReference type="GO" id="GO:0005524">
    <property type="term" value="F:ATP binding"/>
    <property type="evidence" value="ECO:0007669"/>
    <property type="project" value="UniProtKB-KW"/>
</dbReference>
<accession>S9UMF3</accession>
<dbReference type="InterPro" id="IPR027417">
    <property type="entry name" value="P-loop_NTPase"/>
</dbReference>
<dbReference type="PANTHER" id="PTHR12131:SF1">
    <property type="entry name" value="ATP-DEPENDENT RNA HELICASE SUPV3L1, MITOCHONDRIAL-RELATED"/>
    <property type="match status" value="1"/>
</dbReference>
<dbReference type="EMBL" id="ATMH01011678">
    <property type="protein sequence ID" value="EPY15891.1"/>
    <property type="molecule type" value="Genomic_DNA"/>
</dbReference>
<evidence type="ECO:0000313" key="5">
    <source>
        <dbReference type="EMBL" id="EPY15891.1"/>
    </source>
</evidence>
<evidence type="ECO:0000256" key="2">
    <source>
        <dbReference type="ARBA" id="ARBA00022801"/>
    </source>
</evidence>
<evidence type="ECO:0000256" key="4">
    <source>
        <dbReference type="ARBA" id="ARBA00022840"/>
    </source>
</evidence>
<dbReference type="GO" id="GO:0016787">
    <property type="term" value="F:hydrolase activity"/>
    <property type="evidence" value="ECO:0007669"/>
    <property type="project" value="UniProtKB-KW"/>
</dbReference>
<dbReference type="Gene3D" id="3.40.50.300">
    <property type="entry name" value="P-loop containing nucleotide triphosphate hydrolases"/>
    <property type="match status" value="1"/>
</dbReference>
<reference evidence="5 6" key="1">
    <citation type="journal article" date="2013" name="PLoS ONE">
        <title>Predicting the Proteins of Angomonas deanei, Strigomonas culicis and Their Respective Endosymbionts Reveals New Aspects of the Trypanosomatidae Family.</title>
        <authorList>
            <person name="Motta M.C."/>
            <person name="Martins A.C."/>
            <person name="de Souza S.S."/>
            <person name="Catta-Preta C.M."/>
            <person name="Silva R."/>
            <person name="Klein C.C."/>
            <person name="de Almeida L.G."/>
            <person name="de Lima Cunha O."/>
            <person name="Ciapina L.P."/>
            <person name="Brocchi M."/>
            <person name="Colabardini A.C."/>
            <person name="de Araujo Lima B."/>
            <person name="Machado C.R."/>
            <person name="de Almeida Soares C.M."/>
            <person name="Probst C.M."/>
            <person name="de Menezes C.B."/>
            <person name="Thompson C.E."/>
            <person name="Bartholomeu D.C."/>
            <person name="Gradia D.F."/>
            <person name="Pavoni D.P."/>
            <person name="Grisard E.C."/>
            <person name="Fantinatti-Garboggini F."/>
            <person name="Marchini F.K."/>
            <person name="Rodrigues-Luiz G.F."/>
            <person name="Wagner G."/>
            <person name="Goldman G.H."/>
            <person name="Fietto J.L."/>
            <person name="Elias M.C."/>
            <person name="Goldman M.H."/>
            <person name="Sagot M.F."/>
            <person name="Pereira M."/>
            <person name="Stoco P.H."/>
            <person name="de Mendonca-Neto R.P."/>
            <person name="Teixeira S.M."/>
            <person name="Maciel T.E."/>
            <person name="de Oliveira Mendes T.A."/>
            <person name="Urmenyi T.P."/>
            <person name="de Souza W."/>
            <person name="Schenkman S."/>
            <person name="de Vasconcelos A.T."/>
        </authorList>
    </citation>
    <scope>NUCLEOTIDE SEQUENCE [LARGE SCALE GENOMIC DNA]</scope>
</reference>
<evidence type="ECO:0000256" key="3">
    <source>
        <dbReference type="ARBA" id="ARBA00022806"/>
    </source>
</evidence>
<dbReference type="GO" id="GO:0045025">
    <property type="term" value="C:mitochondrial degradosome"/>
    <property type="evidence" value="ECO:0007669"/>
    <property type="project" value="TreeGrafter"/>
</dbReference>
<dbReference type="GO" id="GO:0000965">
    <property type="term" value="P:mitochondrial RNA 3'-end processing"/>
    <property type="evidence" value="ECO:0007669"/>
    <property type="project" value="TreeGrafter"/>
</dbReference>
<keyword evidence="3" id="KW-0347">Helicase</keyword>
<dbReference type="GO" id="GO:0004386">
    <property type="term" value="F:helicase activity"/>
    <property type="evidence" value="ECO:0007669"/>
    <property type="project" value="UniProtKB-KW"/>
</dbReference>
<evidence type="ECO:0000256" key="1">
    <source>
        <dbReference type="ARBA" id="ARBA00022741"/>
    </source>
</evidence>
<protein>
    <recommendedName>
        <fullName evidence="7">Helicase C-terminal domain-containing protein</fullName>
    </recommendedName>
</protein>
<dbReference type="AlphaFoldDB" id="S9UMF3"/>
<dbReference type="SUPFAM" id="SSF52540">
    <property type="entry name" value="P-loop containing nucleoside triphosphate hydrolases"/>
    <property type="match status" value="1"/>
</dbReference>
<dbReference type="PANTHER" id="PTHR12131">
    <property type="entry name" value="ATP-DEPENDENT RNA AND DNA HELICASE"/>
    <property type="match status" value="1"/>
</dbReference>
<proteinExistence type="predicted"/>
<keyword evidence="2" id="KW-0378">Hydrolase</keyword>
<dbReference type="InterPro" id="IPR050699">
    <property type="entry name" value="RNA-DNA_Helicase"/>
</dbReference>
<evidence type="ECO:0008006" key="7">
    <source>
        <dbReference type="Google" id="ProtNLM"/>
    </source>
</evidence>
<sequence>MRVKQTLEQVHARMGETIVVSYIYGGMPFEVREAQAKRFNDGVEAFVRQQGRPGGGHAVPKHVLVATDAIAFGLNMNIERVVLHHAPQVCLSATRPGPRCSRICRRRAADPPAGEHSANQRSRGPLWACAAARGRPLHHAPRPCA</sequence>
<dbReference type="OrthoDB" id="1674375at2759"/>
<dbReference type="Proteomes" id="UP000015354">
    <property type="component" value="Unassembled WGS sequence"/>
</dbReference>
<name>S9UMF3_9TRYP</name>
<organism evidence="5 6">
    <name type="scientific">Strigomonas culicis</name>
    <dbReference type="NCBI Taxonomy" id="28005"/>
    <lineage>
        <taxon>Eukaryota</taxon>
        <taxon>Discoba</taxon>
        <taxon>Euglenozoa</taxon>
        <taxon>Kinetoplastea</taxon>
        <taxon>Metakinetoplastina</taxon>
        <taxon>Trypanosomatida</taxon>
        <taxon>Trypanosomatidae</taxon>
        <taxon>Strigomonadinae</taxon>
        <taxon>Strigomonas</taxon>
    </lineage>
</organism>
<gene>
    <name evidence="5" type="ORF">STCU_11693</name>
</gene>